<name>A0A2G7FJ87_9EURO</name>
<dbReference type="Proteomes" id="UP000231358">
    <property type="component" value="Unassembled WGS sequence"/>
</dbReference>
<dbReference type="Proteomes" id="UP000325558">
    <property type="component" value="Unassembled WGS sequence"/>
</dbReference>
<proteinExistence type="predicted"/>
<dbReference type="AlphaFoldDB" id="A0A2G7FJ87"/>
<evidence type="ECO:0000313" key="1">
    <source>
        <dbReference type="EMBL" id="KAE8341923.1"/>
    </source>
</evidence>
<reference evidence="1" key="2">
    <citation type="submission" date="2019-04" db="EMBL/GenBank/DDBJ databases">
        <title>Friends and foes A comparative genomics study of 23 Aspergillus species from section Flavi.</title>
        <authorList>
            <consortium name="DOE Joint Genome Institute"/>
            <person name="Kjaerbolling I."/>
            <person name="Vesth T."/>
            <person name="Frisvad J.C."/>
            <person name="Nybo J.L."/>
            <person name="Theobald S."/>
            <person name="Kildgaard S."/>
            <person name="Isbrandt T."/>
            <person name="Kuo A."/>
            <person name="Sato A."/>
            <person name="Lyhne E.K."/>
            <person name="Kogle M.E."/>
            <person name="Wiebenga A."/>
            <person name="Kun R.S."/>
            <person name="Lubbers R.J."/>
            <person name="Makela M.R."/>
            <person name="Barry K."/>
            <person name="Chovatia M."/>
            <person name="Clum A."/>
            <person name="Daum C."/>
            <person name="Haridas S."/>
            <person name="He G."/>
            <person name="LaButti K."/>
            <person name="Lipzen A."/>
            <person name="Mondo S."/>
            <person name="Riley R."/>
            <person name="Salamov A."/>
            <person name="Simmons B.A."/>
            <person name="Magnuson J.K."/>
            <person name="Henrissat B."/>
            <person name="Mortensen U.H."/>
            <person name="Larsen T.O."/>
            <person name="Devries R.P."/>
            <person name="Grigoriev I.V."/>
            <person name="Machida M."/>
            <person name="Baker S.E."/>
            <person name="Andersen M.R."/>
        </authorList>
    </citation>
    <scope>NUCLEOTIDE SEQUENCE</scope>
    <source>
        <strain evidence="1">CBS 117612</strain>
    </source>
</reference>
<protein>
    <submittedName>
        <fullName evidence="2">Uncharacterized protein</fullName>
    </submittedName>
</protein>
<keyword evidence="3" id="KW-1185">Reference proteome</keyword>
<gene>
    <name evidence="2" type="ORF">AARAC_004815</name>
    <name evidence="1" type="ORF">BDV24DRAFT_174055</name>
</gene>
<reference evidence="2 3" key="1">
    <citation type="submission" date="2017-05" db="EMBL/GenBank/DDBJ databases">
        <title>Genome sequence for an aflatoxigenic pathogen of Argentinian peanut, Aspergillus arachidicola.</title>
        <authorList>
            <person name="Moore G."/>
            <person name="Beltz S.B."/>
            <person name="Mack B.M."/>
        </authorList>
    </citation>
    <scope>NUCLEOTIDE SEQUENCE [LARGE SCALE GENOMIC DNA]</scope>
    <source>
        <strain evidence="2 3">CBS 117610</strain>
    </source>
</reference>
<dbReference type="EMBL" id="ML737137">
    <property type="protein sequence ID" value="KAE8341923.1"/>
    <property type="molecule type" value="Genomic_DNA"/>
</dbReference>
<sequence length="168" mass="18647">MNDRLDALERRLQALDPILAGATDTLASSGQVRDLERRVEELTARLETVMAQTGRPSGDTVLYPMDHTRVGVSEYGRVGRVEAGRAAVTRRQGGGLTRIAFKQRFDRVPHVQITPERFGGPGAGKFENFWLYLYNDGHPCADQEGFNVGNYIGVGQTVVFRWLAVEIV</sequence>
<evidence type="ECO:0000313" key="3">
    <source>
        <dbReference type="Proteomes" id="UP000231358"/>
    </source>
</evidence>
<evidence type="ECO:0000313" key="2">
    <source>
        <dbReference type="EMBL" id="PIG80365.1"/>
    </source>
</evidence>
<accession>A0A2G7FJ87</accession>
<dbReference type="EMBL" id="NEXV01000614">
    <property type="protein sequence ID" value="PIG80365.1"/>
    <property type="molecule type" value="Genomic_DNA"/>
</dbReference>
<dbReference type="OrthoDB" id="4419531at2759"/>
<dbReference type="Gene3D" id="1.20.1270.70">
    <property type="entry name" value="Designed single chain three-helix bundle"/>
    <property type="match status" value="1"/>
</dbReference>
<organism evidence="2 3">
    <name type="scientific">Aspergillus arachidicola</name>
    <dbReference type="NCBI Taxonomy" id="656916"/>
    <lineage>
        <taxon>Eukaryota</taxon>
        <taxon>Fungi</taxon>
        <taxon>Dikarya</taxon>
        <taxon>Ascomycota</taxon>
        <taxon>Pezizomycotina</taxon>
        <taxon>Eurotiomycetes</taxon>
        <taxon>Eurotiomycetidae</taxon>
        <taxon>Eurotiales</taxon>
        <taxon>Aspergillaceae</taxon>
        <taxon>Aspergillus</taxon>
        <taxon>Aspergillus subgen. Circumdati</taxon>
    </lineage>
</organism>